<reference evidence="2" key="1">
    <citation type="journal article" date="2022" name="IScience">
        <title>Evolution of zygomycete secretomes and the origins of terrestrial fungal ecologies.</title>
        <authorList>
            <person name="Chang Y."/>
            <person name="Wang Y."/>
            <person name="Mondo S."/>
            <person name="Ahrendt S."/>
            <person name="Andreopoulos W."/>
            <person name="Barry K."/>
            <person name="Beard J."/>
            <person name="Benny G.L."/>
            <person name="Blankenship S."/>
            <person name="Bonito G."/>
            <person name="Cuomo C."/>
            <person name="Desiro A."/>
            <person name="Gervers K.A."/>
            <person name="Hundley H."/>
            <person name="Kuo A."/>
            <person name="LaButti K."/>
            <person name="Lang B.F."/>
            <person name="Lipzen A."/>
            <person name="O'Donnell K."/>
            <person name="Pangilinan J."/>
            <person name="Reynolds N."/>
            <person name="Sandor L."/>
            <person name="Smith M.E."/>
            <person name="Tsang A."/>
            <person name="Grigoriev I.V."/>
            <person name="Stajich J.E."/>
            <person name="Spatafora J.W."/>
        </authorList>
    </citation>
    <scope>NUCLEOTIDE SEQUENCE</scope>
    <source>
        <strain evidence="2">RSA 2281</strain>
    </source>
</reference>
<evidence type="ECO:0000259" key="1">
    <source>
        <dbReference type="Pfam" id="PF12937"/>
    </source>
</evidence>
<feature type="domain" description="F-box" evidence="1">
    <location>
        <begin position="171"/>
        <end position="208"/>
    </location>
</feature>
<gene>
    <name evidence="2" type="ORF">BDA99DRAFT_542045</name>
</gene>
<evidence type="ECO:0000313" key="3">
    <source>
        <dbReference type="Proteomes" id="UP001209540"/>
    </source>
</evidence>
<dbReference type="Pfam" id="PF12937">
    <property type="entry name" value="F-box-like"/>
    <property type="match status" value="1"/>
</dbReference>
<dbReference type="AlphaFoldDB" id="A0AAD5P9E2"/>
<dbReference type="CDD" id="cd09917">
    <property type="entry name" value="F-box_SF"/>
    <property type="match status" value="1"/>
</dbReference>
<comment type="caution">
    <text evidence="2">The sequence shown here is derived from an EMBL/GenBank/DDBJ whole genome shotgun (WGS) entry which is preliminary data.</text>
</comment>
<dbReference type="InterPro" id="IPR036047">
    <property type="entry name" value="F-box-like_dom_sf"/>
</dbReference>
<organism evidence="2 3">
    <name type="scientific">Phascolomyces articulosus</name>
    <dbReference type="NCBI Taxonomy" id="60185"/>
    <lineage>
        <taxon>Eukaryota</taxon>
        <taxon>Fungi</taxon>
        <taxon>Fungi incertae sedis</taxon>
        <taxon>Mucoromycota</taxon>
        <taxon>Mucoromycotina</taxon>
        <taxon>Mucoromycetes</taxon>
        <taxon>Mucorales</taxon>
        <taxon>Lichtheimiaceae</taxon>
        <taxon>Phascolomyces</taxon>
    </lineage>
</organism>
<proteinExistence type="predicted"/>
<accession>A0AAD5P9E2</accession>
<dbReference type="InterPro" id="IPR032675">
    <property type="entry name" value="LRR_dom_sf"/>
</dbReference>
<dbReference type="SUPFAM" id="SSF48452">
    <property type="entry name" value="TPR-like"/>
    <property type="match status" value="1"/>
</dbReference>
<evidence type="ECO:0000313" key="2">
    <source>
        <dbReference type="EMBL" id="KAI9249739.1"/>
    </source>
</evidence>
<dbReference type="EMBL" id="JAIXMP010000034">
    <property type="protein sequence ID" value="KAI9249739.1"/>
    <property type="molecule type" value="Genomic_DNA"/>
</dbReference>
<dbReference type="Gene3D" id="3.80.10.10">
    <property type="entry name" value="Ribonuclease Inhibitor"/>
    <property type="match status" value="1"/>
</dbReference>
<dbReference type="Gene3D" id="1.25.40.10">
    <property type="entry name" value="Tetratricopeptide repeat domain"/>
    <property type="match status" value="1"/>
</dbReference>
<keyword evidence="3" id="KW-1185">Reference proteome</keyword>
<sequence>MTVTETTTKFQTSPCLTSYQDPYTHFTSTQLDLTLLQNAFDQGKQAYTSHDYEYAIEFYTNALNILHQDIQSFILLHRSAAYEKSQQYQKALDDCAQVEDNDQKQLLPRPDTYWMRANVLLQQGNAREAADIYKKGADTISHQTYSQQKQQLMKQYNHLMKEINYHNQTLICRLPHEIISKILTCLYWREHGQLALTCRFWYKFILQEWSGMGSCIDAVSDYDHPRLPPIQLPGHHHLTQYLQHVRSHRVKTVLLHLCTEDREAKATSEAVFRNLIRNRWNKIETLEITPYNNQQLRQILLLNKGSIKRLQLKQSYDGDPSAFVRIDGLTDATQICTSIHTIVYKTVGYIDVFQNITTTLTLPNWSVVDLSLSSEVLTADSLAQILNRTPFLTSLDITYESFDVRMMQTIYKHAPQLQHLAFSNYPAEDDSSTTYSRSRNEHSTHVGLKSLDIFMVFHPYISHSNPSEIVGLFLKRSHRSLESLKIYNENHHSTHKELAVLAECGAPNLRTLHLMSKTNTVMPSPPVLSRLLLVCPALKDVQFDCGYIWSDSTYQALGKLSQLTHLCLAVKNLDLMDDPDEFCSSFGIQQPSIFRHNIHELSTPKGASALFEHTKSLWSFKIDDYQERESKDVDRLMMKLVQYIGRCSSLRRLDIRSVNFNNEQLVTFLKSIKDSSIHTLKIQTPSRPVTEKELKVLASLPSVRHLFIVDRGKDLGENFSKARLFRLFQEHQMDHPFIVDVDGPLTMRGWKRPLSCASESLINHDKVVCLHSIYSIWESNYNYYTVDEDDYFEFNNIINDGECIVKNVDVIMDYKQDMLM</sequence>
<dbReference type="InterPro" id="IPR001810">
    <property type="entry name" value="F-box_dom"/>
</dbReference>
<reference evidence="2" key="2">
    <citation type="submission" date="2023-02" db="EMBL/GenBank/DDBJ databases">
        <authorList>
            <consortium name="DOE Joint Genome Institute"/>
            <person name="Mondo S.J."/>
            <person name="Chang Y."/>
            <person name="Wang Y."/>
            <person name="Ahrendt S."/>
            <person name="Andreopoulos W."/>
            <person name="Barry K."/>
            <person name="Beard J."/>
            <person name="Benny G.L."/>
            <person name="Blankenship S."/>
            <person name="Bonito G."/>
            <person name="Cuomo C."/>
            <person name="Desiro A."/>
            <person name="Gervers K.A."/>
            <person name="Hundley H."/>
            <person name="Kuo A."/>
            <person name="LaButti K."/>
            <person name="Lang B.F."/>
            <person name="Lipzen A."/>
            <person name="O'Donnell K."/>
            <person name="Pangilinan J."/>
            <person name="Reynolds N."/>
            <person name="Sandor L."/>
            <person name="Smith M.W."/>
            <person name="Tsang A."/>
            <person name="Grigoriev I.V."/>
            <person name="Stajich J.E."/>
            <person name="Spatafora J.W."/>
        </authorList>
    </citation>
    <scope>NUCLEOTIDE SEQUENCE</scope>
    <source>
        <strain evidence="2">RSA 2281</strain>
    </source>
</reference>
<dbReference type="SUPFAM" id="SSF81383">
    <property type="entry name" value="F-box domain"/>
    <property type="match status" value="1"/>
</dbReference>
<dbReference type="SUPFAM" id="SSF52047">
    <property type="entry name" value="RNI-like"/>
    <property type="match status" value="1"/>
</dbReference>
<dbReference type="Proteomes" id="UP001209540">
    <property type="component" value="Unassembled WGS sequence"/>
</dbReference>
<dbReference type="InterPro" id="IPR011990">
    <property type="entry name" value="TPR-like_helical_dom_sf"/>
</dbReference>
<protein>
    <recommendedName>
        <fullName evidence="1">F-box domain-containing protein</fullName>
    </recommendedName>
</protein>
<name>A0AAD5P9E2_9FUNG</name>